<dbReference type="AlphaFoldDB" id="A0A914KSK7"/>
<evidence type="ECO:0000313" key="2">
    <source>
        <dbReference type="Proteomes" id="UP000887563"/>
    </source>
</evidence>
<dbReference type="Proteomes" id="UP000887563">
    <property type="component" value="Unplaced"/>
</dbReference>
<evidence type="ECO:0000313" key="3">
    <source>
        <dbReference type="WBParaSite" id="Minc3s00098g04490"/>
    </source>
</evidence>
<feature type="compositionally biased region" description="Pro residues" evidence="1">
    <location>
        <begin position="12"/>
        <end position="26"/>
    </location>
</feature>
<keyword evidence="2" id="KW-1185">Reference proteome</keyword>
<feature type="compositionally biased region" description="Low complexity" evidence="1">
    <location>
        <begin position="1"/>
        <end position="11"/>
    </location>
</feature>
<feature type="compositionally biased region" description="Polar residues" evidence="1">
    <location>
        <begin position="36"/>
        <end position="51"/>
    </location>
</feature>
<accession>A0A914KSK7</accession>
<feature type="region of interest" description="Disordered" evidence="1">
    <location>
        <begin position="1"/>
        <end position="57"/>
    </location>
</feature>
<sequence length="96" mass="10883">MSAPPQYNGYPQYPPQYPPPPHPNYPQQPEYASYNPGMQQPQLQYAPQSYNGYPPPQPQVIVVERDRHSVAAQEEEVVFMGDVGLLLRLLPRGCCD</sequence>
<dbReference type="WBParaSite" id="Minc3s00098g04490">
    <property type="protein sequence ID" value="Minc3s00098g04490"/>
    <property type="gene ID" value="Minc3s00098g04490"/>
</dbReference>
<name>A0A914KSK7_MELIC</name>
<protein>
    <submittedName>
        <fullName evidence="3">Uncharacterized protein</fullName>
    </submittedName>
</protein>
<evidence type="ECO:0000256" key="1">
    <source>
        <dbReference type="SAM" id="MobiDB-lite"/>
    </source>
</evidence>
<reference evidence="3" key="1">
    <citation type="submission" date="2022-11" db="UniProtKB">
        <authorList>
            <consortium name="WormBaseParasite"/>
        </authorList>
    </citation>
    <scope>IDENTIFICATION</scope>
</reference>
<proteinExistence type="predicted"/>
<organism evidence="2 3">
    <name type="scientific">Meloidogyne incognita</name>
    <name type="common">Southern root-knot nematode worm</name>
    <name type="synonym">Oxyuris incognita</name>
    <dbReference type="NCBI Taxonomy" id="6306"/>
    <lineage>
        <taxon>Eukaryota</taxon>
        <taxon>Metazoa</taxon>
        <taxon>Ecdysozoa</taxon>
        <taxon>Nematoda</taxon>
        <taxon>Chromadorea</taxon>
        <taxon>Rhabditida</taxon>
        <taxon>Tylenchina</taxon>
        <taxon>Tylenchomorpha</taxon>
        <taxon>Tylenchoidea</taxon>
        <taxon>Meloidogynidae</taxon>
        <taxon>Meloidogyninae</taxon>
        <taxon>Meloidogyne</taxon>
        <taxon>Meloidogyne incognita group</taxon>
    </lineage>
</organism>